<reference evidence="2" key="1">
    <citation type="submission" date="2019-07" db="EMBL/GenBank/DDBJ databases">
        <authorList>
            <person name="Palmer J.M."/>
        </authorList>
    </citation>
    <scope>NUCLEOTIDE SEQUENCE</scope>
    <source>
        <strain evidence="2">PC9</strain>
    </source>
</reference>
<keyword evidence="1" id="KW-0812">Transmembrane</keyword>
<dbReference type="Proteomes" id="UP000623687">
    <property type="component" value="Unassembled WGS sequence"/>
</dbReference>
<accession>A0A8H6ZSV7</accession>
<proteinExistence type="predicted"/>
<protein>
    <submittedName>
        <fullName evidence="2">Uncharacterized protein</fullName>
    </submittedName>
</protein>
<dbReference type="VEuPathDB" id="FungiDB:PC9H_010312"/>
<evidence type="ECO:0000313" key="3">
    <source>
        <dbReference type="Proteomes" id="UP000623687"/>
    </source>
</evidence>
<dbReference type="EMBL" id="JACETU010000007">
    <property type="protein sequence ID" value="KAF7425001.1"/>
    <property type="molecule type" value="Genomic_DNA"/>
</dbReference>
<feature type="transmembrane region" description="Helical" evidence="1">
    <location>
        <begin position="266"/>
        <end position="286"/>
    </location>
</feature>
<dbReference type="AlphaFoldDB" id="A0A8H6ZSV7"/>
<sequence length="317" mass="34850">MSVTSDTTQNSEAETLFTSSITSTMLAHGLQADFSETNISSLNTSVGKLEDGVASLDKGLGRVERSISHLEDSMGSMQDQIQSIPALIEDHLCSFKVEAPPVADVTITRRLDKLESQFIVAQDKAESLHDRHPADNTSVLEERLNMLEQRMGGLLPQVEGWIATSKRLDTIENINTMMQADQQNLTQILMGLQDELHEVAMDPALIIADSVAAGQELASQFGTLGALVGSPVTPTSAQLRHMVQPVPRIQTSRIPRAPPRNHTLSLIRILPVYAFLLTCVVSLAYFKLGPLYHDDPSLHLRSVEDARIRSNYRPSVF</sequence>
<gene>
    <name evidence="2" type="ORF">PC9H_010312</name>
</gene>
<keyword evidence="1" id="KW-0472">Membrane</keyword>
<keyword evidence="1" id="KW-1133">Transmembrane helix</keyword>
<keyword evidence="3" id="KW-1185">Reference proteome</keyword>
<dbReference type="RefSeq" id="XP_036629195.1">
    <property type="nucleotide sequence ID" value="XM_036779806.1"/>
</dbReference>
<name>A0A8H6ZSV7_PLEOS</name>
<evidence type="ECO:0000313" key="2">
    <source>
        <dbReference type="EMBL" id="KAF7425001.1"/>
    </source>
</evidence>
<organism evidence="2 3">
    <name type="scientific">Pleurotus ostreatus</name>
    <name type="common">Oyster mushroom</name>
    <name type="synonym">White-rot fungus</name>
    <dbReference type="NCBI Taxonomy" id="5322"/>
    <lineage>
        <taxon>Eukaryota</taxon>
        <taxon>Fungi</taxon>
        <taxon>Dikarya</taxon>
        <taxon>Basidiomycota</taxon>
        <taxon>Agaricomycotina</taxon>
        <taxon>Agaricomycetes</taxon>
        <taxon>Agaricomycetidae</taxon>
        <taxon>Agaricales</taxon>
        <taxon>Pleurotineae</taxon>
        <taxon>Pleurotaceae</taxon>
        <taxon>Pleurotus</taxon>
    </lineage>
</organism>
<comment type="caution">
    <text evidence="2">The sequence shown here is derived from an EMBL/GenBank/DDBJ whole genome shotgun (WGS) entry which is preliminary data.</text>
</comment>
<evidence type="ECO:0000256" key="1">
    <source>
        <dbReference type="SAM" id="Phobius"/>
    </source>
</evidence>
<dbReference type="GeneID" id="59380130"/>